<feature type="compositionally biased region" description="Low complexity" evidence="1">
    <location>
        <begin position="105"/>
        <end position="120"/>
    </location>
</feature>
<feature type="compositionally biased region" description="Polar residues" evidence="1">
    <location>
        <begin position="738"/>
        <end position="755"/>
    </location>
</feature>
<name>A0A9P5SP79_9FUNG</name>
<feature type="region of interest" description="Disordered" evidence="1">
    <location>
        <begin position="1"/>
        <end position="242"/>
    </location>
</feature>
<feature type="region of interest" description="Disordered" evidence="1">
    <location>
        <begin position="1089"/>
        <end position="1128"/>
    </location>
</feature>
<feature type="compositionally biased region" description="Basic and acidic residues" evidence="1">
    <location>
        <begin position="1107"/>
        <end position="1128"/>
    </location>
</feature>
<dbReference type="Proteomes" id="UP000696485">
    <property type="component" value="Unassembled WGS sequence"/>
</dbReference>
<feature type="compositionally biased region" description="Basic and acidic residues" evidence="1">
    <location>
        <begin position="371"/>
        <end position="403"/>
    </location>
</feature>
<dbReference type="EMBL" id="JAAAUY010000218">
    <property type="protein sequence ID" value="KAF9333167.1"/>
    <property type="molecule type" value="Genomic_DNA"/>
</dbReference>
<feature type="region of interest" description="Disordered" evidence="1">
    <location>
        <begin position="327"/>
        <end position="665"/>
    </location>
</feature>
<feature type="compositionally biased region" description="Low complexity" evidence="1">
    <location>
        <begin position="544"/>
        <end position="557"/>
    </location>
</feature>
<keyword evidence="3" id="KW-1185">Reference proteome</keyword>
<protein>
    <submittedName>
        <fullName evidence="2">Uncharacterized protein</fullName>
    </submittedName>
</protein>
<feature type="compositionally biased region" description="Polar residues" evidence="1">
    <location>
        <begin position="710"/>
        <end position="723"/>
    </location>
</feature>
<feature type="compositionally biased region" description="Polar residues" evidence="1">
    <location>
        <begin position="81"/>
        <end position="90"/>
    </location>
</feature>
<feature type="compositionally biased region" description="Polar residues" evidence="1">
    <location>
        <begin position="620"/>
        <end position="647"/>
    </location>
</feature>
<evidence type="ECO:0000256" key="1">
    <source>
        <dbReference type="SAM" id="MobiDB-lite"/>
    </source>
</evidence>
<feature type="compositionally biased region" description="Polar residues" evidence="1">
    <location>
        <begin position="327"/>
        <end position="338"/>
    </location>
</feature>
<feature type="compositionally biased region" description="Basic and acidic residues" evidence="1">
    <location>
        <begin position="529"/>
        <end position="543"/>
    </location>
</feature>
<feature type="compositionally biased region" description="Basic and acidic residues" evidence="1">
    <location>
        <begin position="495"/>
        <end position="506"/>
    </location>
</feature>
<proteinExistence type="predicted"/>
<feature type="region of interest" description="Disordered" evidence="1">
    <location>
        <begin position="698"/>
        <end position="824"/>
    </location>
</feature>
<evidence type="ECO:0000313" key="3">
    <source>
        <dbReference type="Proteomes" id="UP000696485"/>
    </source>
</evidence>
<feature type="compositionally biased region" description="Basic and acidic residues" evidence="1">
    <location>
        <begin position="24"/>
        <end position="33"/>
    </location>
</feature>
<feature type="compositionally biased region" description="Polar residues" evidence="1">
    <location>
        <begin position="456"/>
        <end position="473"/>
    </location>
</feature>
<feature type="region of interest" description="Disordered" evidence="1">
    <location>
        <begin position="1162"/>
        <end position="1182"/>
    </location>
</feature>
<organism evidence="2 3">
    <name type="scientific">Podila minutissima</name>
    <dbReference type="NCBI Taxonomy" id="64525"/>
    <lineage>
        <taxon>Eukaryota</taxon>
        <taxon>Fungi</taxon>
        <taxon>Fungi incertae sedis</taxon>
        <taxon>Mucoromycota</taxon>
        <taxon>Mortierellomycotina</taxon>
        <taxon>Mortierellomycetes</taxon>
        <taxon>Mortierellales</taxon>
        <taxon>Mortierellaceae</taxon>
        <taxon>Podila</taxon>
    </lineage>
</organism>
<feature type="compositionally biased region" description="Basic residues" evidence="1">
    <location>
        <begin position="474"/>
        <end position="483"/>
    </location>
</feature>
<feature type="compositionally biased region" description="Polar residues" evidence="1">
    <location>
        <begin position="9"/>
        <end position="23"/>
    </location>
</feature>
<reference evidence="2" key="1">
    <citation type="journal article" date="2020" name="Fungal Divers.">
        <title>Resolving the Mortierellaceae phylogeny through synthesis of multi-gene phylogenetics and phylogenomics.</title>
        <authorList>
            <person name="Vandepol N."/>
            <person name="Liber J."/>
            <person name="Desiro A."/>
            <person name="Na H."/>
            <person name="Kennedy M."/>
            <person name="Barry K."/>
            <person name="Grigoriev I.V."/>
            <person name="Miller A.N."/>
            <person name="O'Donnell K."/>
            <person name="Stajich J.E."/>
            <person name="Bonito G."/>
        </authorList>
    </citation>
    <scope>NUCLEOTIDE SEQUENCE</scope>
    <source>
        <strain evidence="2">NVP1</strain>
    </source>
</reference>
<accession>A0A9P5SP79</accession>
<evidence type="ECO:0000313" key="2">
    <source>
        <dbReference type="EMBL" id="KAF9333167.1"/>
    </source>
</evidence>
<feature type="compositionally biased region" description="Low complexity" evidence="1">
    <location>
        <begin position="193"/>
        <end position="242"/>
    </location>
</feature>
<feature type="compositionally biased region" description="Acidic residues" evidence="1">
    <location>
        <begin position="1170"/>
        <end position="1182"/>
    </location>
</feature>
<gene>
    <name evidence="2" type="ORF">BG006_003937</name>
</gene>
<comment type="caution">
    <text evidence="2">The sequence shown here is derived from an EMBL/GenBank/DDBJ whole genome shotgun (WGS) entry which is preliminary data.</text>
</comment>
<feature type="region of interest" description="Disordered" evidence="1">
    <location>
        <begin position="926"/>
        <end position="963"/>
    </location>
</feature>
<dbReference type="AlphaFoldDB" id="A0A9P5SP79"/>
<feature type="compositionally biased region" description="Basic and acidic residues" evidence="1">
    <location>
        <begin position="944"/>
        <end position="955"/>
    </location>
</feature>
<feature type="compositionally biased region" description="Polar residues" evidence="1">
    <location>
        <begin position="166"/>
        <end position="185"/>
    </location>
</feature>
<sequence>MLSALSHPSIANNDSSSDPTHTSQDSHTKKEPSIVKSAIASMSQNHYNEPGGLVNGDPDSYEDNSMDYAETPIHPLAAAPSSHSTPNSPHASRPPLPSHHREESYQTSSTSSFQPQQHQQLLKLKNEHGCSTPVINSEAKDDDSYDYPNSPSIPQRSSMGDDASRFSPSPSQEKNNLVVDTSSTGGHLRSPHMLMPETMGTPTTPSTATMTPDTSAPLSGTTNSSAATSSSSRRGSLRTTTATLPRTALQEETVALFKKYKSLIPCAKCFNRDTIQRDGMSDGNLRFKCRPPVSMSLICNKSYSESKIRNMIAGVVYGYTLPDSGTPTSVTTDGSKSNVLAFPPPPMPTSTAKSRRASQKPVDMSSQNSGERLDQEDSRDQQMLEQDHRQRLQQQHRQEDTRRASIQHSQFRRPSAAGDDSPMLDYDDSTMLPPLGRPNRLQVPGTPPLDDDRSHSYSLNRGPSNLTSSTRQPQKLHHSRSHHNIGQQRQQQYMDHQDQMSGDHRGSISGYKASPHGHPYPHPMRPQAIRRESAPYSSTERRFSYPSQKSSSSTSGSKFLPVGHTDEALSPAMSSSSRSSPGREPVLQLSTSSSAMGDHDQNSGTPSLGPLPQGYYGDNKGSSSPYQRRMSQPHPNQPRGSGSSAYTQLPGFLGAPSANKQPLHYDRRGSEMDEYHYSHREKYEKLNANTLKQYKSRVPYGQESPFMPPSASSTSHQSPQFENSSLSAFSSSMPAMNRASNGGYSPLSGHSSLPQGTRPAQLYQSSSRRDYAESDTYAPDSNEPEDSESRQYARMRSIKHPANNRPQGNHLYNIPSSSSGPKDLDSVLPKNTIKLTCFPSSVKSQPDPAPSSTTSSLKTTDAMALNLDQNSKLVIEISQPRLLQSFRSLTSLRSTSSTQPRDRVIRHAISQPNLLQRSASSVLGLRRSASPDSMGFGSSKKRRADSVFDGGRDMDDMAPAMSKMSSSSSSSAAATAAAAAVVAAAAASAAASSSGSTLQLVGVDYPSSSKEGLGLGLSSLSSSPAIEALAVARASSYVPLEEQKELGIDYSLFTRVETAGWRILIPPNVTASFRSEDFGLLLKPKGGAEAEVDEESKNGLEQESEERDAKAIEVSEASRENGGEETEMRVMVQTEASMEESSPVGGYKELPVSSAVVGDVVAPTGSAEGMEIEEEMDELEDD</sequence>